<dbReference type="PANTHER" id="PTHR12149">
    <property type="entry name" value="FRUCTOSAMINE 3 KINASE-RELATED PROTEIN"/>
    <property type="match status" value="1"/>
</dbReference>
<evidence type="ECO:0000256" key="8">
    <source>
        <dbReference type="ARBA" id="ARBA00050767"/>
    </source>
</evidence>
<dbReference type="Pfam" id="PF03881">
    <property type="entry name" value="Fructosamin_kin"/>
    <property type="match status" value="1"/>
</dbReference>
<evidence type="ECO:0000256" key="6">
    <source>
        <dbReference type="ARBA" id="ARBA00022840"/>
    </source>
</evidence>
<dbReference type="InParanoid" id="A0A6P8SGQ1"/>
<evidence type="ECO:0000256" key="3">
    <source>
        <dbReference type="ARBA" id="ARBA00022679"/>
    </source>
</evidence>
<comment type="catalytic activity">
    <reaction evidence="7">
        <text>N(6)-D-ribulosyl-L-lysyl-[protein] + ATP = N(6)-(3-O-phospho-D-ribulosyl)-L-lysyl-[protein] + ADP + H(+)</text>
        <dbReference type="Rhea" id="RHEA:48432"/>
        <dbReference type="Rhea" id="RHEA-COMP:12103"/>
        <dbReference type="Rhea" id="RHEA-COMP:12104"/>
        <dbReference type="ChEBI" id="CHEBI:15378"/>
        <dbReference type="ChEBI" id="CHEBI:30616"/>
        <dbReference type="ChEBI" id="CHEBI:90418"/>
        <dbReference type="ChEBI" id="CHEBI:90420"/>
        <dbReference type="ChEBI" id="CHEBI:456216"/>
        <dbReference type="EC" id="2.7.1.172"/>
    </reaction>
    <physiologicalReaction direction="left-to-right" evidence="7">
        <dbReference type="Rhea" id="RHEA:48433"/>
    </physiologicalReaction>
</comment>
<dbReference type="FunFam" id="3.30.200.20:FF:000264">
    <property type="entry name" value="Protein-ribulosamine 3-kinase, chloroplastic"/>
    <property type="match status" value="1"/>
</dbReference>
<accession>A0A6P8SGQ1</accession>
<dbReference type="InterPro" id="IPR016477">
    <property type="entry name" value="Fructo-/Ketosamine-3-kinase"/>
</dbReference>
<evidence type="ECO:0000313" key="11">
    <source>
        <dbReference type="RefSeq" id="XP_033817592.1"/>
    </source>
</evidence>
<evidence type="ECO:0000256" key="4">
    <source>
        <dbReference type="ARBA" id="ARBA00022741"/>
    </source>
</evidence>
<comment type="similarity">
    <text evidence="1 9">Belongs to the fructosamine kinase family.</text>
</comment>
<keyword evidence="6" id="KW-0067">ATP-binding</keyword>
<organism evidence="10 11">
    <name type="scientific">Geotrypetes seraphini</name>
    <name type="common">Gaboon caecilian</name>
    <name type="synonym">Caecilia seraphini</name>
    <dbReference type="NCBI Taxonomy" id="260995"/>
    <lineage>
        <taxon>Eukaryota</taxon>
        <taxon>Metazoa</taxon>
        <taxon>Chordata</taxon>
        <taxon>Craniata</taxon>
        <taxon>Vertebrata</taxon>
        <taxon>Euteleostomi</taxon>
        <taxon>Amphibia</taxon>
        <taxon>Gymnophiona</taxon>
        <taxon>Geotrypetes</taxon>
    </lineage>
</organism>
<keyword evidence="3 9" id="KW-0808">Transferase</keyword>
<dbReference type="PIRSF" id="PIRSF006221">
    <property type="entry name" value="Ketosamine-3-kinase"/>
    <property type="match status" value="1"/>
</dbReference>
<keyword evidence="5 9" id="KW-0418">Kinase</keyword>
<evidence type="ECO:0000256" key="5">
    <source>
        <dbReference type="ARBA" id="ARBA00022777"/>
    </source>
</evidence>
<dbReference type="Gene3D" id="3.30.200.20">
    <property type="entry name" value="Phosphorylase Kinase, domain 1"/>
    <property type="match status" value="1"/>
</dbReference>
<dbReference type="GeneID" id="117368245"/>
<comment type="catalytic activity">
    <reaction evidence="8">
        <text>N(6)-(D-psicosyl)-L-lysyl-[protein] + ATP = N(6)-(3-O-phospho-D-psicosyl)-L-lysyl-[protein] + ADP + H(+)</text>
        <dbReference type="Rhea" id="RHEA:61392"/>
        <dbReference type="Rhea" id="RHEA-COMP:15796"/>
        <dbReference type="Rhea" id="RHEA-COMP:15797"/>
        <dbReference type="ChEBI" id="CHEBI:15378"/>
        <dbReference type="ChEBI" id="CHEBI:30616"/>
        <dbReference type="ChEBI" id="CHEBI:144621"/>
        <dbReference type="ChEBI" id="CHEBI:144622"/>
        <dbReference type="ChEBI" id="CHEBI:456216"/>
    </reaction>
    <physiologicalReaction direction="left-to-right" evidence="8">
        <dbReference type="Rhea" id="RHEA:61393"/>
    </physiologicalReaction>
</comment>
<dbReference type="EC" id="2.7.1.172" evidence="2"/>
<keyword evidence="4" id="KW-0547">Nucleotide-binding</keyword>
<sequence length="312" mass="35547">METCLKEELNTSLLTAVGHARGGCISQGWSYATDRGRVFVKINHRPEARKMFDGEAASLEAILKTHTVKVPRPIKVANIPSDGAVLIMEHLDMNPLSIYAAVLGEQLADLHLHNQKLGRKLWKERTTIGMPGNNSEDVQFVDQFGFHVETCCGYIPQVNEWQSDWVTFFTCQRLQPQMDLIEKVYGDREVQELWSQLQLIVPALFCDLEIIPALLHGDLWEGNVAEENSGPVLFDPASFYGHSEYELAIGKMIGEHCETFYSAYHQKIPRAPGFKKRLKLYQLFHALNNWNHFGLAYRPLSLKLMRHLLNSL</sequence>
<evidence type="ECO:0000256" key="1">
    <source>
        <dbReference type="ARBA" id="ARBA00009460"/>
    </source>
</evidence>
<evidence type="ECO:0000256" key="2">
    <source>
        <dbReference type="ARBA" id="ARBA00011961"/>
    </source>
</evidence>
<dbReference type="GO" id="GO:0005829">
    <property type="term" value="C:cytosol"/>
    <property type="evidence" value="ECO:0007669"/>
    <property type="project" value="UniProtKB-ARBA"/>
</dbReference>
<evidence type="ECO:0000256" key="9">
    <source>
        <dbReference type="PIRNR" id="PIRNR006221"/>
    </source>
</evidence>
<keyword evidence="10" id="KW-1185">Reference proteome</keyword>
<dbReference type="PANTHER" id="PTHR12149:SF8">
    <property type="entry name" value="PROTEIN-RIBULOSAMINE 3-KINASE"/>
    <property type="match status" value="1"/>
</dbReference>
<proteinExistence type="inferred from homology"/>
<dbReference type="GO" id="GO:0016301">
    <property type="term" value="F:kinase activity"/>
    <property type="evidence" value="ECO:0007669"/>
    <property type="project" value="UniProtKB-UniRule"/>
</dbReference>
<protein>
    <recommendedName>
        <fullName evidence="2">protein-ribulosamine 3-kinase</fullName>
        <ecNumber evidence="2">2.7.1.172</ecNumber>
    </recommendedName>
</protein>
<evidence type="ECO:0000313" key="10">
    <source>
        <dbReference type="Proteomes" id="UP000515159"/>
    </source>
</evidence>
<dbReference type="GO" id="GO:0102193">
    <property type="term" value="F:protein-ribulosamine 3-kinase activity"/>
    <property type="evidence" value="ECO:0007669"/>
    <property type="project" value="UniProtKB-EC"/>
</dbReference>
<gene>
    <name evidence="11" type="primary">LOC117368245</name>
</gene>
<dbReference type="Gene3D" id="3.90.1200.10">
    <property type="match status" value="1"/>
</dbReference>
<dbReference type="SUPFAM" id="SSF56112">
    <property type="entry name" value="Protein kinase-like (PK-like)"/>
    <property type="match status" value="1"/>
</dbReference>
<dbReference type="GO" id="GO:0005524">
    <property type="term" value="F:ATP binding"/>
    <property type="evidence" value="ECO:0007669"/>
    <property type="project" value="UniProtKB-KW"/>
</dbReference>
<evidence type="ECO:0000256" key="7">
    <source>
        <dbReference type="ARBA" id="ARBA00048655"/>
    </source>
</evidence>
<name>A0A6P8SGQ1_GEOSA</name>
<dbReference type="KEGG" id="gsh:117368245"/>
<dbReference type="InterPro" id="IPR011009">
    <property type="entry name" value="Kinase-like_dom_sf"/>
</dbReference>
<dbReference type="AlphaFoldDB" id="A0A6P8SGQ1"/>
<dbReference type="RefSeq" id="XP_033817592.1">
    <property type="nucleotide sequence ID" value="XM_033961701.1"/>
</dbReference>
<reference evidence="11" key="1">
    <citation type="submission" date="2025-08" db="UniProtKB">
        <authorList>
            <consortium name="RefSeq"/>
        </authorList>
    </citation>
    <scope>IDENTIFICATION</scope>
</reference>
<dbReference type="Proteomes" id="UP000515159">
    <property type="component" value="Chromosome 10"/>
</dbReference>
<dbReference type="FunFam" id="3.90.1200.10:FF:000003">
    <property type="entry name" value="fructosamine-3-kinase isoform X1"/>
    <property type="match status" value="1"/>
</dbReference>
<dbReference type="OrthoDB" id="5772781at2759"/>